<dbReference type="GO" id="GO:0006624">
    <property type="term" value="P:vacuolar protein processing"/>
    <property type="evidence" value="ECO:0000315"/>
    <property type="project" value="WormBase"/>
</dbReference>
<proteinExistence type="predicted"/>
<dbReference type="GO" id="GO:0007034">
    <property type="term" value="P:vacuolar transport"/>
    <property type="evidence" value="ECO:0000315"/>
    <property type="project" value="WormBase"/>
</dbReference>
<sequence>MALRRKFTFELPEDSYWNESDSNSSGLFDDLQSKQLEQPSTISSVAMRLRSRTSDRRTQRQLPQMFHCKLTEELLLCQTRRIFE</sequence>
<evidence type="ECO:0000313" key="3">
    <source>
        <dbReference type="WormBase" id="ZC404.3b"/>
    </source>
</evidence>
<dbReference type="Bgee" id="WBGene00004975">
    <property type="expression patterns" value="Expressed in germ line (C elegans) and 4 other cell types or tissues"/>
</dbReference>
<dbReference type="OrthoDB" id="9977282at2759"/>
<dbReference type="AGR" id="WB:WBGene00004975"/>
<dbReference type="HOGENOM" id="CLU_2529515_0_0_1"/>
<dbReference type="EMBL" id="BX284605">
    <property type="protein sequence ID" value="CCD72491.1"/>
    <property type="molecule type" value="Genomic_DNA"/>
</dbReference>
<dbReference type="GO" id="GO:0005737">
    <property type="term" value="C:cytoplasm"/>
    <property type="evidence" value="ECO:0000314"/>
    <property type="project" value="WormBase"/>
</dbReference>
<evidence type="ECO:0000313" key="2">
    <source>
        <dbReference type="Proteomes" id="UP000001940"/>
    </source>
</evidence>
<dbReference type="AlphaFoldDB" id="G8JYD7"/>
<reference evidence="1 2" key="1">
    <citation type="journal article" date="1998" name="Science">
        <title>Genome sequence of the nematode C. elegans: a platform for investigating biology.</title>
        <authorList>
            <consortium name="The C. elegans sequencing consortium"/>
            <person name="Sulson J.E."/>
            <person name="Waterston R."/>
        </authorList>
    </citation>
    <scope>NUCLEOTIDE SEQUENCE [LARGE SCALE GENOMIC DNA]</scope>
    <source>
        <strain evidence="1 2">Bristol N2</strain>
    </source>
</reference>
<organism evidence="1 2">
    <name type="scientific">Caenorhabditis elegans</name>
    <dbReference type="NCBI Taxonomy" id="6239"/>
    <lineage>
        <taxon>Eukaryota</taxon>
        <taxon>Metazoa</taxon>
        <taxon>Ecdysozoa</taxon>
        <taxon>Nematoda</taxon>
        <taxon>Chromadorea</taxon>
        <taxon>Rhabditida</taxon>
        <taxon>Rhabditina</taxon>
        <taxon>Rhabditomorpha</taxon>
        <taxon>Rhabditoidea</taxon>
        <taxon>Rhabditidae</taxon>
        <taxon>Peloderinae</taxon>
        <taxon>Caenorhabditis</taxon>
    </lineage>
</organism>
<dbReference type="RefSeq" id="NP_001380005.1">
    <property type="nucleotide sequence ID" value="NM_001392537.1"/>
</dbReference>
<dbReference type="GeneID" id="179071"/>
<name>G8JYD7_CAEEL</name>
<evidence type="ECO:0000313" key="1">
    <source>
        <dbReference type="EMBL" id="CCD72491.1"/>
    </source>
</evidence>
<gene>
    <name evidence="1 3" type="primary">spe-39</name>
    <name evidence="1" type="ORF">CELE_ZC404.3</name>
    <name evidence="3" type="ORF">ZC404.3</name>
</gene>
<dbReference type="CTD" id="179071"/>
<accession>G8JYD7</accession>
<dbReference type="Proteomes" id="UP000001940">
    <property type="component" value="Chromosome V"/>
</dbReference>
<dbReference type="WormBase" id="ZC404.3b">
    <property type="protein sequence ID" value="CE29620"/>
    <property type="gene ID" value="WBGene00004975"/>
    <property type="gene designation" value="spe-39"/>
</dbReference>
<dbReference type="ExpressionAtlas" id="G8JYD7">
    <property type="expression patterns" value="baseline and differential"/>
</dbReference>
<dbReference type="GO" id="GO:0005773">
    <property type="term" value="C:vacuole"/>
    <property type="evidence" value="ECO:0007669"/>
    <property type="project" value="GOC"/>
</dbReference>
<keyword evidence="2" id="KW-1185">Reference proteome</keyword>
<protein>
    <submittedName>
        <fullName evidence="1">Spermatogenesis-defective protein 39</fullName>
    </submittedName>
</protein>
<dbReference type="GO" id="GO:0007286">
    <property type="term" value="P:spermatid development"/>
    <property type="evidence" value="ECO:0000315"/>
    <property type="project" value="WormBase"/>
</dbReference>